<dbReference type="RefSeq" id="WP_344027040.1">
    <property type="nucleotide sequence ID" value="NZ_BAAAJK010000036.1"/>
</dbReference>
<feature type="DNA-binding region" description="H-T-H motif" evidence="4">
    <location>
        <begin position="33"/>
        <end position="52"/>
    </location>
</feature>
<dbReference type="SUPFAM" id="SSF46689">
    <property type="entry name" value="Homeodomain-like"/>
    <property type="match status" value="1"/>
</dbReference>
<dbReference type="PANTHER" id="PTHR30055">
    <property type="entry name" value="HTH-TYPE TRANSCRIPTIONAL REGULATOR RUTR"/>
    <property type="match status" value="1"/>
</dbReference>
<organism evidence="6 7">
    <name type="scientific">Pseudonocardia kongjuensis</name>
    <dbReference type="NCBI Taxonomy" id="102227"/>
    <lineage>
        <taxon>Bacteria</taxon>
        <taxon>Bacillati</taxon>
        <taxon>Actinomycetota</taxon>
        <taxon>Actinomycetes</taxon>
        <taxon>Pseudonocardiales</taxon>
        <taxon>Pseudonocardiaceae</taxon>
        <taxon>Pseudonocardia</taxon>
    </lineage>
</organism>
<dbReference type="PANTHER" id="PTHR30055:SF234">
    <property type="entry name" value="HTH-TYPE TRANSCRIPTIONAL REGULATOR BETI"/>
    <property type="match status" value="1"/>
</dbReference>
<keyword evidence="2 4" id="KW-0238">DNA-binding</keyword>
<gene>
    <name evidence="6" type="ORF">GCM10009613_51650</name>
</gene>
<dbReference type="InterPro" id="IPR001647">
    <property type="entry name" value="HTH_TetR"/>
</dbReference>
<protein>
    <recommendedName>
        <fullName evidence="5">HTH tetR-type domain-containing protein</fullName>
    </recommendedName>
</protein>
<evidence type="ECO:0000256" key="3">
    <source>
        <dbReference type="ARBA" id="ARBA00023163"/>
    </source>
</evidence>
<keyword evidence="7" id="KW-1185">Reference proteome</keyword>
<evidence type="ECO:0000256" key="4">
    <source>
        <dbReference type="PROSITE-ProRule" id="PRU00335"/>
    </source>
</evidence>
<dbReference type="InterPro" id="IPR050109">
    <property type="entry name" value="HTH-type_TetR-like_transc_reg"/>
</dbReference>
<dbReference type="Proteomes" id="UP001501414">
    <property type="component" value="Unassembled WGS sequence"/>
</dbReference>
<dbReference type="InterPro" id="IPR009057">
    <property type="entry name" value="Homeodomain-like_sf"/>
</dbReference>
<dbReference type="EMBL" id="BAAAJK010000036">
    <property type="protein sequence ID" value="GAA1398031.1"/>
    <property type="molecule type" value="Genomic_DNA"/>
</dbReference>
<dbReference type="PROSITE" id="PS50977">
    <property type="entry name" value="HTH_TETR_2"/>
    <property type="match status" value="1"/>
</dbReference>
<keyword evidence="1" id="KW-0805">Transcription regulation</keyword>
<comment type="caution">
    <text evidence="6">The sequence shown here is derived from an EMBL/GenBank/DDBJ whole genome shotgun (WGS) entry which is preliminary data.</text>
</comment>
<evidence type="ECO:0000259" key="5">
    <source>
        <dbReference type="PROSITE" id="PS50977"/>
    </source>
</evidence>
<name>A0ABP4IVP5_9PSEU</name>
<feature type="domain" description="HTH tetR-type" evidence="5">
    <location>
        <begin position="12"/>
        <end position="70"/>
    </location>
</feature>
<evidence type="ECO:0000256" key="1">
    <source>
        <dbReference type="ARBA" id="ARBA00023015"/>
    </source>
</evidence>
<keyword evidence="3" id="KW-0804">Transcription</keyword>
<accession>A0ABP4IVP5</accession>
<evidence type="ECO:0000313" key="6">
    <source>
        <dbReference type="EMBL" id="GAA1398031.1"/>
    </source>
</evidence>
<reference evidence="7" key="1">
    <citation type="journal article" date="2019" name="Int. J. Syst. Evol. Microbiol.">
        <title>The Global Catalogue of Microorganisms (GCM) 10K type strain sequencing project: providing services to taxonomists for standard genome sequencing and annotation.</title>
        <authorList>
            <consortium name="The Broad Institute Genomics Platform"/>
            <consortium name="The Broad Institute Genome Sequencing Center for Infectious Disease"/>
            <person name="Wu L."/>
            <person name="Ma J."/>
        </authorList>
    </citation>
    <scope>NUCLEOTIDE SEQUENCE [LARGE SCALE GENOMIC DNA]</scope>
    <source>
        <strain evidence="7">JCM 11896</strain>
    </source>
</reference>
<sequence>MTVEDQESPTRERTRRAILRAAIGALSCNPGAALGEIAETAGVARSTLHRYYPDRAALSAGVEAFVTAEYSDAIRRARPDDGTGLAAYTRLCAELIDGREIFAWWLRGETEEETAAETDDDRLVAGIVNRGHADGSIDRELDADWLVGHIWCGLFAAFHLPEPAGRSPRETREMCLRTLVKTAAA</sequence>
<proteinExistence type="predicted"/>
<evidence type="ECO:0000256" key="2">
    <source>
        <dbReference type="ARBA" id="ARBA00023125"/>
    </source>
</evidence>
<dbReference type="Gene3D" id="1.10.357.10">
    <property type="entry name" value="Tetracycline Repressor, domain 2"/>
    <property type="match status" value="1"/>
</dbReference>
<evidence type="ECO:0000313" key="7">
    <source>
        <dbReference type="Proteomes" id="UP001501414"/>
    </source>
</evidence>